<keyword evidence="7" id="KW-1185">Reference proteome</keyword>
<dbReference type="RefSeq" id="WP_067018487.1">
    <property type="nucleotide sequence ID" value="NZ_KQ949078.1"/>
</dbReference>
<dbReference type="OrthoDB" id="344301at2"/>
<evidence type="ECO:0000256" key="4">
    <source>
        <dbReference type="ARBA" id="ARBA00023180"/>
    </source>
</evidence>
<dbReference type="SMART" id="SM00191">
    <property type="entry name" value="Int_alpha"/>
    <property type="match status" value="5"/>
</dbReference>
<dbReference type="Pfam" id="PF01839">
    <property type="entry name" value="FG-GAP"/>
    <property type="match status" value="5"/>
</dbReference>
<comment type="caution">
    <text evidence="6">The sequence shown here is derived from an EMBL/GenBank/DDBJ whole genome shotgun (WGS) entry which is preliminary data.</text>
</comment>
<protein>
    <recommendedName>
        <fullName evidence="8">Integrin-like protein</fullName>
    </recommendedName>
</protein>
<dbReference type="GO" id="GO:0008305">
    <property type="term" value="C:integrin complex"/>
    <property type="evidence" value="ECO:0007669"/>
    <property type="project" value="InterPro"/>
</dbReference>
<gene>
    <name evidence="6" type="ORF">AQJ91_09705</name>
</gene>
<dbReference type="STRING" id="909626.AQJ91_09705"/>
<keyword evidence="3" id="KW-0378">Hydrolase</keyword>
<dbReference type="SUPFAM" id="SSF69318">
    <property type="entry name" value="Integrin alpha N-terminal domain"/>
    <property type="match status" value="1"/>
</dbReference>
<accession>A0A101V2D9</accession>
<keyword evidence="4" id="KW-0325">Glycoprotein</keyword>
<keyword evidence="1 5" id="KW-0732">Signal</keyword>
<reference evidence="6 7" key="1">
    <citation type="submission" date="2015-10" db="EMBL/GenBank/DDBJ databases">
        <title>Draft genome sequence of Streptomyces sp. RV15, isolated from a marine sponge.</title>
        <authorList>
            <person name="Ruckert C."/>
            <person name="Abdelmohsen U.R."/>
            <person name="Winkler A."/>
            <person name="Hentschel U."/>
            <person name="Kalinowski J."/>
            <person name="Kampfer P."/>
            <person name="Glaeser S."/>
        </authorList>
    </citation>
    <scope>NUCLEOTIDE SEQUENCE [LARGE SCALE GENOMIC DNA]</scope>
    <source>
        <strain evidence="6 7">RV15</strain>
    </source>
</reference>
<feature type="signal peptide" evidence="5">
    <location>
        <begin position="1"/>
        <end position="24"/>
    </location>
</feature>
<dbReference type="InterPro" id="IPR028994">
    <property type="entry name" value="Integrin_alpha_N"/>
</dbReference>
<evidence type="ECO:0000313" key="7">
    <source>
        <dbReference type="Proteomes" id="UP000053260"/>
    </source>
</evidence>
<dbReference type="PANTHER" id="PTHR23221:SF7">
    <property type="entry name" value="PHOSPHATIDYLINOSITOL-GLYCAN-SPECIFIC PHOSPHOLIPASE D"/>
    <property type="match status" value="1"/>
</dbReference>
<keyword evidence="2" id="KW-0677">Repeat</keyword>
<organism evidence="6 7">
    <name type="scientific">Streptomyces dysideae</name>
    <dbReference type="NCBI Taxonomy" id="909626"/>
    <lineage>
        <taxon>Bacteria</taxon>
        <taxon>Bacillati</taxon>
        <taxon>Actinomycetota</taxon>
        <taxon>Actinomycetes</taxon>
        <taxon>Kitasatosporales</taxon>
        <taxon>Streptomycetaceae</taxon>
        <taxon>Streptomyces</taxon>
    </lineage>
</organism>
<dbReference type="InterPro" id="IPR000413">
    <property type="entry name" value="Integrin_alpha"/>
</dbReference>
<dbReference type="Proteomes" id="UP000053260">
    <property type="component" value="Unassembled WGS sequence"/>
</dbReference>
<dbReference type="Gene3D" id="2.130.10.130">
    <property type="entry name" value="Integrin alpha, N-terminal"/>
    <property type="match status" value="4"/>
</dbReference>
<dbReference type="GO" id="GO:0016787">
    <property type="term" value="F:hydrolase activity"/>
    <property type="evidence" value="ECO:0007669"/>
    <property type="project" value="UniProtKB-KW"/>
</dbReference>
<evidence type="ECO:0000256" key="2">
    <source>
        <dbReference type="ARBA" id="ARBA00022737"/>
    </source>
</evidence>
<dbReference type="PANTHER" id="PTHR23221">
    <property type="entry name" value="GLYCOSYLPHOSPHATIDYLINOSITOL PHOSPHOLIPASE D"/>
    <property type="match status" value="1"/>
</dbReference>
<dbReference type="AlphaFoldDB" id="A0A101V2D9"/>
<evidence type="ECO:0000256" key="3">
    <source>
        <dbReference type="ARBA" id="ARBA00022801"/>
    </source>
</evidence>
<evidence type="ECO:0000256" key="5">
    <source>
        <dbReference type="SAM" id="SignalP"/>
    </source>
</evidence>
<proteinExistence type="predicted"/>
<dbReference type="PROSITE" id="PS51470">
    <property type="entry name" value="FG_GAP"/>
    <property type="match status" value="3"/>
</dbReference>
<sequence>MSRGRWGAAAFVAAGLIAGTLVSAVPAAAVHGAVPGDFNGDGYRDAVLPAPGANVSGKEAAGAVVVLYGSSSGLSATRRKTITQNTSGVPGVAEAYDRFGAATATADLNRDGYADLLVSSPTEDTTKGTDAGTVTILWGSGSGLSSATNLPTPSTGPRRYGLDLAALSTGSGTRTQVVVGGWDAMVRFTGPFSKSGSHGSAELNQNTPSVGSVTLGDFDGDTAPDPAVATVRVHDRSGGEIYTELAFQKELKHGNGLITATGDVNGDGYGDLVAGDPDEPLVAGMDGASGGRVLVWYGSADGIASDAQPVQITQNTPGVPGGSEKGDAFGGALAVADLNRDGLADIVVGAPYESLGSRKRAGMVTVIPGRASGALGTGSYAFTQNTSGVPGGAEEDDFFGTTVAAGDVNKDGRPELFVSAAGENNHTGGVWVLPGGTFRPTATGSRVFTARSVGLTQQALTALGGNGLLEAT</sequence>
<evidence type="ECO:0008006" key="8">
    <source>
        <dbReference type="Google" id="ProtNLM"/>
    </source>
</evidence>
<dbReference type="InterPro" id="IPR013517">
    <property type="entry name" value="FG-GAP"/>
</dbReference>
<dbReference type="InterPro" id="IPR013519">
    <property type="entry name" value="Int_alpha_beta-p"/>
</dbReference>
<evidence type="ECO:0000313" key="6">
    <source>
        <dbReference type="EMBL" id="KUO21243.1"/>
    </source>
</evidence>
<dbReference type="PRINTS" id="PR01185">
    <property type="entry name" value="INTEGRINA"/>
</dbReference>
<name>A0A101V2D9_9ACTN</name>
<dbReference type="GO" id="GO:0007155">
    <property type="term" value="P:cell adhesion"/>
    <property type="evidence" value="ECO:0007669"/>
    <property type="project" value="InterPro"/>
</dbReference>
<feature type="chain" id="PRO_5039165362" description="Integrin-like protein" evidence="5">
    <location>
        <begin position="25"/>
        <end position="472"/>
    </location>
</feature>
<dbReference type="EMBL" id="LMXB01000025">
    <property type="protein sequence ID" value="KUO21243.1"/>
    <property type="molecule type" value="Genomic_DNA"/>
</dbReference>
<evidence type="ECO:0000256" key="1">
    <source>
        <dbReference type="ARBA" id="ARBA00022729"/>
    </source>
</evidence>